<dbReference type="PANTHER" id="PTHR26379">
    <property type="entry name" value="BTB/POZ AND MATH DOMAIN-CONTAINING PROTEIN 1"/>
    <property type="match status" value="1"/>
</dbReference>
<dbReference type="CDD" id="cd00121">
    <property type="entry name" value="MATH"/>
    <property type="match status" value="1"/>
</dbReference>
<organism evidence="1">
    <name type="scientific">Aegilops tauschii</name>
    <name type="common">Tausch's goatgrass</name>
    <name type="synonym">Aegilops squarrosa</name>
    <dbReference type="NCBI Taxonomy" id="37682"/>
    <lineage>
        <taxon>Eukaryota</taxon>
        <taxon>Viridiplantae</taxon>
        <taxon>Streptophyta</taxon>
        <taxon>Embryophyta</taxon>
        <taxon>Tracheophyta</taxon>
        <taxon>Spermatophyta</taxon>
        <taxon>Magnoliopsida</taxon>
        <taxon>Liliopsida</taxon>
        <taxon>Poales</taxon>
        <taxon>Poaceae</taxon>
        <taxon>BOP clade</taxon>
        <taxon>Pooideae</taxon>
        <taxon>Triticodae</taxon>
        <taxon>Triticeae</taxon>
        <taxon>Triticinae</taxon>
        <taxon>Aegilops</taxon>
    </lineage>
</organism>
<protein>
    <submittedName>
        <fullName evidence="1">Uncharacterized protein</fullName>
    </submittedName>
</protein>
<dbReference type="Gene3D" id="2.60.210.10">
    <property type="entry name" value="Apoptosis, Tumor Necrosis Factor Receptor Associated Protein 2, Chain A"/>
    <property type="match status" value="1"/>
</dbReference>
<dbReference type="GO" id="GO:0016567">
    <property type="term" value="P:protein ubiquitination"/>
    <property type="evidence" value="ECO:0007669"/>
    <property type="project" value="InterPro"/>
</dbReference>
<dbReference type="PROSITE" id="PS50144">
    <property type="entry name" value="MATH"/>
    <property type="match status" value="1"/>
</dbReference>
<evidence type="ECO:0000313" key="1">
    <source>
        <dbReference type="EnsemblPlants" id="EMT16102"/>
    </source>
</evidence>
<dbReference type="InterPro" id="IPR045005">
    <property type="entry name" value="BPM1-6"/>
</dbReference>
<proteinExistence type="predicted"/>
<dbReference type="PANTHER" id="PTHR26379:SF282">
    <property type="entry name" value="OS04G0433000 PROTEIN"/>
    <property type="match status" value="1"/>
</dbReference>
<accession>R7W5C3</accession>
<sequence>MSGAGPGRLSRSASRIVVKPADGFHLLRIDGYSQTKKILPGQKLSSQEFHRPQLAIDYYPNGRTDESNSGAISVCLQLTHATQSPQQARYKFSLLDRDGVPAYELAAQTGSFTGVFPDVHAHYNPAIGDGDGEESGPGCGHDEFIAKEELERRRGDLIRDDCIMIRCDVGVTQINLSWLAQDEIIRDGQHYAPPVHGLYGPPRRHPHQRQHHRADDDEYVKWCVTQEPGGSLGHPYGGEYYEQELQQISRCMRC</sequence>
<name>R7W5C3_AEGTA</name>
<dbReference type="SUPFAM" id="SSF49599">
    <property type="entry name" value="TRAF domain-like"/>
    <property type="match status" value="1"/>
</dbReference>
<dbReference type="Pfam" id="PF22486">
    <property type="entry name" value="MATH_2"/>
    <property type="match status" value="1"/>
</dbReference>
<dbReference type="AlphaFoldDB" id="R7W5C3"/>
<dbReference type="EnsemblPlants" id="EMT16102">
    <property type="protein sequence ID" value="EMT16102"/>
    <property type="gene ID" value="F775_23398"/>
</dbReference>
<dbReference type="InterPro" id="IPR002083">
    <property type="entry name" value="MATH/TRAF_dom"/>
</dbReference>
<dbReference type="InterPro" id="IPR008974">
    <property type="entry name" value="TRAF-like"/>
</dbReference>
<reference evidence="1" key="1">
    <citation type="submission" date="2015-06" db="UniProtKB">
        <authorList>
            <consortium name="EnsemblPlants"/>
        </authorList>
    </citation>
    <scope>IDENTIFICATION</scope>
</reference>